<keyword evidence="2" id="KW-0175">Coiled coil</keyword>
<reference evidence="4" key="1">
    <citation type="submission" date="2016-10" db="EMBL/GenBank/DDBJ databases">
        <authorList>
            <person name="Varghese N."/>
        </authorList>
    </citation>
    <scope>NUCLEOTIDE SEQUENCE [LARGE SCALE GENOMIC DNA]</scope>
    <source>
        <strain evidence="4">HL 19</strain>
    </source>
</reference>
<evidence type="ECO:0000313" key="4">
    <source>
        <dbReference type="Proteomes" id="UP000183104"/>
    </source>
</evidence>
<keyword evidence="4" id="KW-1185">Reference proteome</keyword>
<dbReference type="GO" id="GO:0004803">
    <property type="term" value="F:transposase activity"/>
    <property type="evidence" value="ECO:0007669"/>
    <property type="project" value="InterPro"/>
</dbReference>
<dbReference type="Proteomes" id="UP000183104">
    <property type="component" value="Unassembled WGS sequence"/>
</dbReference>
<dbReference type="RefSeq" id="WP_143004207.1">
    <property type="nucleotide sequence ID" value="NZ_FMUN01000014.1"/>
</dbReference>
<dbReference type="EMBL" id="FMUN01000014">
    <property type="protein sequence ID" value="SCY68435.1"/>
    <property type="molecule type" value="Genomic_DNA"/>
</dbReference>
<proteinExistence type="inferred from homology"/>
<gene>
    <name evidence="3" type="ORF">SAMN05661077_0150</name>
</gene>
<feature type="non-terminal residue" evidence="3">
    <location>
        <position position="99"/>
    </location>
</feature>
<evidence type="ECO:0000256" key="2">
    <source>
        <dbReference type="SAM" id="Coils"/>
    </source>
</evidence>
<dbReference type="SUPFAM" id="SSF46689">
    <property type="entry name" value="Homeodomain-like"/>
    <property type="match status" value="1"/>
</dbReference>
<comment type="similarity">
    <text evidence="1">Belongs to the transposase 8 family.</text>
</comment>
<feature type="coiled-coil region" evidence="2">
    <location>
        <begin position="59"/>
        <end position="86"/>
    </location>
</feature>
<dbReference type="InterPro" id="IPR002514">
    <property type="entry name" value="Transposase_8"/>
</dbReference>
<dbReference type="AlphaFoldDB" id="A0A1G5HX53"/>
<evidence type="ECO:0000313" key="3">
    <source>
        <dbReference type="EMBL" id="SCY68435.1"/>
    </source>
</evidence>
<organism evidence="3 4">
    <name type="scientific">Thiohalorhabdus denitrificans</name>
    <dbReference type="NCBI Taxonomy" id="381306"/>
    <lineage>
        <taxon>Bacteria</taxon>
        <taxon>Pseudomonadati</taxon>
        <taxon>Pseudomonadota</taxon>
        <taxon>Gammaproteobacteria</taxon>
        <taxon>Thiohalorhabdales</taxon>
        <taxon>Thiohalorhabdaceae</taxon>
        <taxon>Thiohalorhabdus</taxon>
    </lineage>
</organism>
<dbReference type="InterPro" id="IPR009057">
    <property type="entry name" value="Homeodomain-like_sf"/>
</dbReference>
<accession>A0A1G5HX53</accession>
<dbReference type="Gene3D" id="1.10.10.60">
    <property type="entry name" value="Homeodomain-like"/>
    <property type="match status" value="1"/>
</dbReference>
<protein>
    <submittedName>
        <fullName evidence="3">Transposase</fullName>
    </submittedName>
</protein>
<sequence length="99" mass="11597">MAKSQARYSAEFREQMVELVRAGRSPHELAEEFEPSAQTIRNWYYQAERDAGNRSDGLSSEEQAELRRLRQENRQLREEREILGKAAAWFARESKTIPP</sequence>
<name>A0A1G5HX53_9GAMM</name>
<dbReference type="GO" id="GO:0006313">
    <property type="term" value="P:DNA transposition"/>
    <property type="evidence" value="ECO:0007669"/>
    <property type="project" value="InterPro"/>
</dbReference>
<dbReference type="GO" id="GO:0003677">
    <property type="term" value="F:DNA binding"/>
    <property type="evidence" value="ECO:0007669"/>
    <property type="project" value="InterPro"/>
</dbReference>
<dbReference type="Pfam" id="PF01527">
    <property type="entry name" value="HTH_Tnp_1"/>
    <property type="match status" value="1"/>
</dbReference>
<evidence type="ECO:0000256" key="1">
    <source>
        <dbReference type="ARBA" id="ARBA00009964"/>
    </source>
</evidence>